<proteinExistence type="predicted"/>
<reference evidence="2" key="2">
    <citation type="journal article" date="2016" name="Sci. Rep.">
        <title>Dictyocaulus viviparus genome, variome and transcriptome elucidate lungworm biology and support future intervention.</title>
        <authorList>
            <person name="McNulty S.N."/>
            <person name="Strube C."/>
            <person name="Rosa B.A."/>
            <person name="Martin J.C."/>
            <person name="Tyagi R."/>
            <person name="Choi Y.J."/>
            <person name="Wang Q."/>
            <person name="Hallsworth Pepin K."/>
            <person name="Zhang X."/>
            <person name="Ozersky P."/>
            <person name="Wilson R.K."/>
            <person name="Sternberg P.W."/>
            <person name="Gasser R.B."/>
            <person name="Mitreva M."/>
        </authorList>
    </citation>
    <scope>NUCLEOTIDE SEQUENCE [LARGE SCALE GENOMIC DNA]</scope>
    <source>
        <strain evidence="2">HannoverDv2000</strain>
    </source>
</reference>
<accession>A0A0D8XT68</accession>
<dbReference type="EMBL" id="KN716400">
    <property type="protein sequence ID" value="KJH45581.1"/>
    <property type="molecule type" value="Genomic_DNA"/>
</dbReference>
<gene>
    <name evidence="1" type="ORF">DICVIV_08385</name>
</gene>
<dbReference type="Proteomes" id="UP000053766">
    <property type="component" value="Unassembled WGS sequence"/>
</dbReference>
<reference evidence="1 2" key="1">
    <citation type="submission" date="2013-11" db="EMBL/GenBank/DDBJ databases">
        <title>Draft genome of the bovine lungworm Dictyocaulus viviparus.</title>
        <authorList>
            <person name="Mitreva M."/>
        </authorList>
    </citation>
    <scope>NUCLEOTIDE SEQUENCE [LARGE SCALE GENOMIC DNA]</scope>
    <source>
        <strain evidence="1 2">HannoverDv2000</strain>
    </source>
</reference>
<evidence type="ECO:0000313" key="1">
    <source>
        <dbReference type="EMBL" id="KJH45581.1"/>
    </source>
</evidence>
<organism evidence="1 2">
    <name type="scientific">Dictyocaulus viviparus</name>
    <name type="common">Bovine lungworm</name>
    <dbReference type="NCBI Taxonomy" id="29172"/>
    <lineage>
        <taxon>Eukaryota</taxon>
        <taxon>Metazoa</taxon>
        <taxon>Ecdysozoa</taxon>
        <taxon>Nematoda</taxon>
        <taxon>Chromadorea</taxon>
        <taxon>Rhabditida</taxon>
        <taxon>Rhabditina</taxon>
        <taxon>Rhabditomorpha</taxon>
        <taxon>Strongyloidea</taxon>
        <taxon>Metastrongylidae</taxon>
        <taxon>Dictyocaulus</taxon>
    </lineage>
</organism>
<protein>
    <submittedName>
        <fullName evidence="1">Uncharacterized protein</fullName>
    </submittedName>
</protein>
<sequence length="59" mass="6768">MLCHDVRRFSLCFNHPGCSEQTSAKARHIASVQYHMVFGKKLPLHIFLAYKGYGKEISD</sequence>
<name>A0A0D8XT68_DICVI</name>
<evidence type="ECO:0000313" key="2">
    <source>
        <dbReference type="Proteomes" id="UP000053766"/>
    </source>
</evidence>
<dbReference type="AlphaFoldDB" id="A0A0D8XT68"/>
<dbReference type="OrthoDB" id="5805115at2759"/>
<keyword evidence="2" id="KW-1185">Reference proteome</keyword>